<dbReference type="AlphaFoldDB" id="A0A840HY41"/>
<dbReference type="Gene3D" id="3.30.70.100">
    <property type="match status" value="1"/>
</dbReference>
<dbReference type="SUPFAM" id="SSF54909">
    <property type="entry name" value="Dimeric alpha+beta barrel"/>
    <property type="match status" value="1"/>
</dbReference>
<feature type="domain" description="EthD" evidence="1">
    <location>
        <begin position="12"/>
        <end position="111"/>
    </location>
</feature>
<dbReference type="Pfam" id="PF07110">
    <property type="entry name" value="EthD"/>
    <property type="match status" value="1"/>
</dbReference>
<name>A0A840HY41_9SPHN</name>
<dbReference type="GO" id="GO:0016491">
    <property type="term" value="F:oxidoreductase activity"/>
    <property type="evidence" value="ECO:0007669"/>
    <property type="project" value="InterPro"/>
</dbReference>
<sequence>MMFKVMWLMKRKAGTSMQDLIDYYESTHSVLGAKLFKENNFRPVKYMRKYLHPMGDPMSEGENSRETEPEYDVAMEMWFHSREDFDRLVEFASSEAVADMIIADERRFLDRERRAVFILEEHETHFG</sequence>
<organism evidence="2 3">
    <name type="scientific">Rhizorhapis suberifaciens</name>
    <name type="common">corky root of lettuce</name>
    <dbReference type="NCBI Taxonomy" id="13656"/>
    <lineage>
        <taxon>Bacteria</taxon>
        <taxon>Pseudomonadati</taxon>
        <taxon>Pseudomonadota</taxon>
        <taxon>Alphaproteobacteria</taxon>
        <taxon>Sphingomonadales</taxon>
        <taxon>Sphingomonadaceae</taxon>
        <taxon>Rhizorhapis</taxon>
    </lineage>
</organism>
<evidence type="ECO:0000313" key="2">
    <source>
        <dbReference type="EMBL" id="MBB4643035.1"/>
    </source>
</evidence>
<dbReference type="EMBL" id="JACHOV010000029">
    <property type="protein sequence ID" value="MBB4643035.1"/>
    <property type="molecule type" value="Genomic_DNA"/>
</dbReference>
<accession>A0A840HY41</accession>
<evidence type="ECO:0000313" key="3">
    <source>
        <dbReference type="Proteomes" id="UP000575068"/>
    </source>
</evidence>
<proteinExistence type="predicted"/>
<protein>
    <recommendedName>
        <fullName evidence="1">EthD domain-containing protein</fullName>
    </recommendedName>
</protein>
<dbReference type="InterPro" id="IPR009799">
    <property type="entry name" value="EthD_dom"/>
</dbReference>
<evidence type="ECO:0000259" key="1">
    <source>
        <dbReference type="Pfam" id="PF07110"/>
    </source>
</evidence>
<keyword evidence="3" id="KW-1185">Reference proteome</keyword>
<reference evidence="2 3" key="1">
    <citation type="submission" date="2020-08" db="EMBL/GenBank/DDBJ databases">
        <title>Genomic Encyclopedia of Type Strains, Phase IV (KMG-IV): sequencing the most valuable type-strain genomes for metagenomic binning, comparative biology and taxonomic classification.</title>
        <authorList>
            <person name="Goeker M."/>
        </authorList>
    </citation>
    <scope>NUCLEOTIDE SEQUENCE [LARGE SCALE GENOMIC DNA]</scope>
    <source>
        <strain evidence="2 3">DSM 7465</strain>
    </source>
</reference>
<dbReference type="Proteomes" id="UP000575068">
    <property type="component" value="Unassembled WGS sequence"/>
</dbReference>
<comment type="caution">
    <text evidence="2">The sequence shown here is derived from an EMBL/GenBank/DDBJ whole genome shotgun (WGS) entry which is preliminary data.</text>
</comment>
<gene>
    <name evidence="2" type="ORF">HNQ99_003373</name>
</gene>
<dbReference type="InterPro" id="IPR011008">
    <property type="entry name" value="Dimeric_a/b-barrel"/>
</dbReference>